<protein>
    <submittedName>
        <fullName evidence="2">Uncharacterized protein</fullName>
    </submittedName>
</protein>
<accession>A0A9P9I5V1</accession>
<keyword evidence="3" id="KW-1185">Reference proteome</keyword>
<sequence length="207" mass="23200">MAVGFRAQLRKSSARLKPSQRDEIMKRAGDEALDKMVREIDGLDPTNKIHPNDPTRKKLENLIHTGRIMQELVNEIGFGALLFPGLFLSQDDLDKVEEHQIHDLVKQIKNQYKDWIQEISDTSPMVESLMREGIPKGTILRIETLSEDSLVAAAAGGRPLSYWLSPVRDHDSSHTIDPPHLEAGMVTDQQGDVDQSQVTDRGSQLAD</sequence>
<organism evidence="2 3">
    <name type="scientific">Dactylonectria macrodidyma</name>
    <dbReference type="NCBI Taxonomy" id="307937"/>
    <lineage>
        <taxon>Eukaryota</taxon>
        <taxon>Fungi</taxon>
        <taxon>Dikarya</taxon>
        <taxon>Ascomycota</taxon>
        <taxon>Pezizomycotina</taxon>
        <taxon>Sordariomycetes</taxon>
        <taxon>Hypocreomycetidae</taxon>
        <taxon>Hypocreales</taxon>
        <taxon>Nectriaceae</taxon>
        <taxon>Dactylonectria</taxon>
    </lineage>
</organism>
<reference evidence="2" key="1">
    <citation type="journal article" date="2021" name="Nat. Commun.">
        <title>Genetic determinants of endophytism in the Arabidopsis root mycobiome.</title>
        <authorList>
            <person name="Mesny F."/>
            <person name="Miyauchi S."/>
            <person name="Thiergart T."/>
            <person name="Pickel B."/>
            <person name="Atanasova L."/>
            <person name="Karlsson M."/>
            <person name="Huettel B."/>
            <person name="Barry K.W."/>
            <person name="Haridas S."/>
            <person name="Chen C."/>
            <person name="Bauer D."/>
            <person name="Andreopoulos W."/>
            <person name="Pangilinan J."/>
            <person name="LaButti K."/>
            <person name="Riley R."/>
            <person name="Lipzen A."/>
            <person name="Clum A."/>
            <person name="Drula E."/>
            <person name="Henrissat B."/>
            <person name="Kohler A."/>
            <person name="Grigoriev I.V."/>
            <person name="Martin F.M."/>
            <person name="Hacquard S."/>
        </authorList>
    </citation>
    <scope>NUCLEOTIDE SEQUENCE</scope>
    <source>
        <strain evidence="2">MPI-CAGE-AT-0147</strain>
    </source>
</reference>
<evidence type="ECO:0000313" key="2">
    <source>
        <dbReference type="EMBL" id="KAH7108918.1"/>
    </source>
</evidence>
<proteinExistence type="predicted"/>
<dbReference type="AlphaFoldDB" id="A0A9P9I5V1"/>
<feature type="region of interest" description="Disordered" evidence="1">
    <location>
        <begin position="169"/>
        <end position="207"/>
    </location>
</feature>
<feature type="compositionally biased region" description="Polar residues" evidence="1">
    <location>
        <begin position="187"/>
        <end position="207"/>
    </location>
</feature>
<dbReference type="Proteomes" id="UP000738349">
    <property type="component" value="Unassembled WGS sequence"/>
</dbReference>
<name>A0A9P9I5V1_9HYPO</name>
<dbReference type="EMBL" id="JAGMUV010000057">
    <property type="protein sequence ID" value="KAH7108918.1"/>
    <property type="molecule type" value="Genomic_DNA"/>
</dbReference>
<evidence type="ECO:0000313" key="3">
    <source>
        <dbReference type="Proteomes" id="UP000738349"/>
    </source>
</evidence>
<comment type="caution">
    <text evidence="2">The sequence shown here is derived from an EMBL/GenBank/DDBJ whole genome shotgun (WGS) entry which is preliminary data.</text>
</comment>
<gene>
    <name evidence="2" type="ORF">EDB81DRAFT_769350</name>
</gene>
<evidence type="ECO:0000256" key="1">
    <source>
        <dbReference type="SAM" id="MobiDB-lite"/>
    </source>
</evidence>
<feature type="compositionally biased region" description="Basic and acidic residues" evidence="1">
    <location>
        <begin position="169"/>
        <end position="180"/>
    </location>
</feature>